<dbReference type="SUPFAM" id="SSF49879">
    <property type="entry name" value="SMAD/FHA domain"/>
    <property type="match status" value="1"/>
</dbReference>
<dbReference type="PROSITE" id="PS50006">
    <property type="entry name" value="FHA_DOMAIN"/>
    <property type="match status" value="1"/>
</dbReference>
<evidence type="ECO:0000256" key="1">
    <source>
        <dbReference type="ARBA" id="ARBA00022553"/>
    </source>
</evidence>
<keyword evidence="5" id="KW-1133">Transmembrane helix</keyword>
<comment type="caution">
    <text evidence="8">The sequence shown here is derived from an EMBL/GenBank/DDBJ whole genome shotgun (WGS) entry which is preliminary data.</text>
</comment>
<evidence type="ECO:0000256" key="3">
    <source>
        <dbReference type="ARBA" id="ARBA00022840"/>
    </source>
</evidence>
<proteinExistence type="predicted"/>
<dbReference type="EMBL" id="VNFK01000006">
    <property type="protein sequence ID" value="TVU63401.1"/>
    <property type="molecule type" value="Genomic_DNA"/>
</dbReference>
<feature type="domain" description="FtsK" evidence="7">
    <location>
        <begin position="575"/>
        <end position="765"/>
    </location>
</feature>
<dbReference type="GO" id="GO:0005524">
    <property type="term" value="F:ATP binding"/>
    <property type="evidence" value="ECO:0007669"/>
    <property type="project" value="UniProtKB-UniRule"/>
</dbReference>
<dbReference type="InterPro" id="IPR002543">
    <property type="entry name" value="FtsK_dom"/>
</dbReference>
<keyword evidence="2 4" id="KW-0547">Nucleotide-binding</keyword>
<dbReference type="OrthoDB" id="9807790at2"/>
<sequence length="1361" mass="143730">MTLECTLVRGPAATASGAPEELTIAVSTGTSGLHLQSLLEEARGTGPLSVEGLDLSTLTVGLPPLVSGAVVVDGGAPPSHPEAGPVRLMLLAHSGPGAGSVFRIHRGRFRIGRGSTDIRVADPGMSREHAVLEVSSTAVTLSDIEGANPVFIDDRPTHQKQLASDSRIRCGNSTFTVFTDAGPLPQISADAGRSVEEPLEVQHTRSPGHRLTMALAAGLPLAAGIGLAVVTGMWAYLGFTAISAFGLLVPLFAGRKSRRDLSLAVAKSVQVDIERRRRSSPSAADIVMATHRRAAVGAAAEETSQGKVLPTPTAATAVGVSPGDPGVWLRLGTTRALANVRLAPDDPHFRPPPIGFAAVNLDPRHQLVVIRGQAAYVDALLRFMVMQLVSYPASAGTSIIILGQIERLPLSARFLSRVTLASTPTVALAALLQRSGSPPGRLVIVNEPASDETQPTASLLASARLAGWQVIQHLPSSEQPGHVIEIGDAGTTGHMEMDGERRPFIPDLVPCEVFDAFCRNMAATACHEGSELSHVIPDKCSLPDLLPTGPRRILRRWGATAVANGPSAVLGKGRHGLVAFDFKYDGPHLLVAGTTGSGKSELLRTLVASMTLVDSPERITFMFFDFKGGSGLGPLAGLPHCVGLLTDLGKHDLDRTLASLRGEIRRREELFAAAQVSDISQYQHMASSKDPNVPYLVLVIDEFRMLVDEAPSALRELMRVATIGRSLGIHLVMATQRPQGALTADIRANVTSSIALRVQSDVESVDIIGSKAAASIPVEAPGRAFLARASSDAEEFQTASIEGVPMAGETHGRRQHPVQTALQVLQRRPDEAGRAGRHDASSDGSAKWVVSAVNGAWQRLGKPLPRRPVAPPLATEIPWNEDLPAPEAQVRSNTDSPWVVGPLGLADKPAQQVVEPLLWSPARHGHLAMIGSASSGMQNCFRAVSAMLATQGPQPHLYILDATGLLGDFVEHGRIGAIAGLHQLPSAARVLQRLAAELARRHTVGEVEGEHSPLVLVVAGWCSWATALRAGPFGWAEGSLLDIVRDGRSVGITVLISGERELVGSRFFAAVQNRAYFPYGSTDESRFHWPRLPGMEAVPGRAAVTGTIVDGSTVVAQFREAPDSEAWPFARLLPAAPPFRVRPLPELLSEQVFQTHLTDGTSAGKSQCRLWIGLGGDEALPMSLPLPAQGVSLVLGSRRSGKSTVLGSLQSLNSSVRWVFPPNAALPGPFWASVAQEAAAGDLDTNSVLLVDDADCLDVQGRQALAALAGKVRGIVLTATVGPSLMQNLPLVREVQYSRVGLILAPQTAHDGDLLGVRLELDRAGRPGRGFVVNGAEVTPFQAVLTAGVWPPSPTASEEDG</sequence>
<dbReference type="InterPro" id="IPR032030">
    <property type="entry name" value="YscD_cytoplasmic_dom"/>
</dbReference>
<dbReference type="Pfam" id="PF16697">
    <property type="entry name" value="Yop-YscD_cpl"/>
    <property type="match status" value="1"/>
</dbReference>
<keyword evidence="5" id="KW-0812">Transmembrane</keyword>
<name>A0A558H2Q3_PAENT</name>
<dbReference type="Proteomes" id="UP000316500">
    <property type="component" value="Unassembled WGS sequence"/>
</dbReference>
<gene>
    <name evidence="8" type="ORF">FQP90_10515</name>
</gene>
<feature type="domain" description="FHA" evidence="6">
    <location>
        <begin position="109"/>
        <end position="157"/>
    </location>
</feature>
<protein>
    <submittedName>
        <fullName evidence="8">FHA domain-containing protein</fullName>
    </submittedName>
</protein>
<evidence type="ECO:0000259" key="7">
    <source>
        <dbReference type="PROSITE" id="PS50901"/>
    </source>
</evidence>
<dbReference type="Gene3D" id="3.40.50.300">
    <property type="entry name" value="P-loop containing nucleotide triphosphate hydrolases"/>
    <property type="match status" value="2"/>
</dbReference>
<dbReference type="SMART" id="SM00382">
    <property type="entry name" value="AAA"/>
    <property type="match status" value="2"/>
</dbReference>
<dbReference type="PANTHER" id="PTHR22683:SF1">
    <property type="entry name" value="TYPE VII SECRETION SYSTEM PROTEIN ESSC"/>
    <property type="match status" value="1"/>
</dbReference>
<dbReference type="CDD" id="cd00060">
    <property type="entry name" value="FHA"/>
    <property type="match status" value="1"/>
</dbReference>
<evidence type="ECO:0000256" key="5">
    <source>
        <dbReference type="SAM" id="Phobius"/>
    </source>
</evidence>
<dbReference type="Gene3D" id="2.60.200.20">
    <property type="match status" value="1"/>
</dbReference>
<dbReference type="InterPro" id="IPR050206">
    <property type="entry name" value="FtsK/SpoIIIE/SftA"/>
</dbReference>
<keyword evidence="1" id="KW-0597">Phosphoprotein</keyword>
<dbReference type="CDD" id="cd01127">
    <property type="entry name" value="TrwB_TraG_TraD_VirD4"/>
    <property type="match status" value="1"/>
</dbReference>
<keyword evidence="5" id="KW-0472">Membrane</keyword>
<evidence type="ECO:0000313" key="9">
    <source>
        <dbReference type="Proteomes" id="UP000316500"/>
    </source>
</evidence>
<dbReference type="GO" id="GO:0003677">
    <property type="term" value="F:DNA binding"/>
    <property type="evidence" value="ECO:0007669"/>
    <property type="project" value="InterPro"/>
</dbReference>
<evidence type="ECO:0000256" key="4">
    <source>
        <dbReference type="PROSITE-ProRule" id="PRU00289"/>
    </source>
</evidence>
<dbReference type="PROSITE" id="PS50901">
    <property type="entry name" value="FTSK"/>
    <property type="match status" value="1"/>
</dbReference>
<dbReference type="Pfam" id="PF01580">
    <property type="entry name" value="FtsK_SpoIIIE"/>
    <property type="match status" value="1"/>
</dbReference>
<dbReference type="SUPFAM" id="SSF52540">
    <property type="entry name" value="P-loop containing nucleoside triphosphate hydrolases"/>
    <property type="match status" value="1"/>
</dbReference>
<dbReference type="InterPro" id="IPR008984">
    <property type="entry name" value="SMAD_FHA_dom_sf"/>
</dbReference>
<accession>A0A558H2Q3</accession>
<reference evidence="8 9" key="1">
    <citation type="submission" date="2019-07" db="EMBL/GenBank/DDBJ databases">
        <title>Diversity of Bacteria from Kongsfjorden, Arctic.</title>
        <authorList>
            <person name="Yu Y."/>
        </authorList>
    </citation>
    <scope>NUCLEOTIDE SEQUENCE [LARGE SCALE GENOMIC DNA]</scope>
    <source>
        <strain evidence="8 9">SM1928</strain>
    </source>
</reference>
<feature type="binding site" evidence="4">
    <location>
        <begin position="593"/>
        <end position="600"/>
    </location>
    <ligand>
        <name>ATP</name>
        <dbReference type="ChEBI" id="CHEBI:30616"/>
    </ligand>
</feature>
<keyword evidence="3 4" id="KW-0067">ATP-binding</keyword>
<dbReference type="InterPro" id="IPR003593">
    <property type="entry name" value="AAA+_ATPase"/>
</dbReference>
<feature type="transmembrane region" description="Helical" evidence="5">
    <location>
        <begin position="211"/>
        <end position="230"/>
    </location>
</feature>
<dbReference type="InterPro" id="IPR000253">
    <property type="entry name" value="FHA_dom"/>
</dbReference>
<organism evidence="8 9">
    <name type="scientific">Paenarthrobacter nitroguajacolicus</name>
    <name type="common">Arthrobacter nitroguajacolicus</name>
    <dbReference type="NCBI Taxonomy" id="211146"/>
    <lineage>
        <taxon>Bacteria</taxon>
        <taxon>Bacillati</taxon>
        <taxon>Actinomycetota</taxon>
        <taxon>Actinomycetes</taxon>
        <taxon>Micrococcales</taxon>
        <taxon>Micrococcaceae</taxon>
        <taxon>Paenarthrobacter</taxon>
    </lineage>
</organism>
<dbReference type="PANTHER" id="PTHR22683">
    <property type="entry name" value="SPORULATION PROTEIN RELATED"/>
    <property type="match status" value="1"/>
</dbReference>
<evidence type="ECO:0000256" key="2">
    <source>
        <dbReference type="ARBA" id="ARBA00022741"/>
    </source>
</evidence>
<evidence type="ECO:0000259" key="6">
    <source>
        <dbReference type="PROSITE" id="PS50006"/>
    </source>
</evidence>
<evidence type="ECO:0000313" key="8">
    <source>
        <dbReference type="EMBL" id="TVU63401.1"/>
    </source>
</evidence>
<dbReference type="InterPro" id="IPR027417">
    <property type="entry name" value="P-loop_NTPase"/>
</dbReference>